<keyword evidence="2" id="KW-0012">Acyltransferase</keyword>
<proteinExistence type="predicted"/>
<feature type="domain" description="N-acetyltransferase" evidence="3">
    <location>
        <begin position="4"/>
        <end position="152"/>
    </location>
</feature>
<dbReference type="InterPro" id="IPR000182">
    <property type="entry name" value="GNAT_dom"/>
</dbReference>
<accession>A0A562ZJ40</accession>
<sequence length="152" mass="16501">MNPVAVRQAVLADLEVAAGLFDQYRQFQGKAADLPASRTFLHDRFNHAESVVFLATVQGEAVGFAQLYPSFSSTALARVFILNDLFVAKAGRRAGVASALLAAVEAYAWSLGACRVSLNVAQGNVSAQELYDAAGWARDAEFFMYHRYPPKP</sequence>
<evidence type="ECO:0000313" key="5">
    <source>
        <dbReference type="Proteomes" id="UP000318199"/>
    </source>
</evidence>
<dbReference type="PANTHER" id="PTHR43877:SF2">
    <property type="entry name" value="AMINOALKYLPHOSPHONATE N-ACETYLTRANSFERASE-RELATED"/>
    <property type="match status" value="1"/>
</dbReference>
<dbReference type="InterPro" id="IPR050832">
    <property type="entry name" value="Bact_Acetyltransf"/>
</dbReference>
<dbReference type="GO" id="GO:0016747">
    <property type="term" value="F:acyltransferase activity, transferring groups other than amino-acyl groups"/>
    <property type="evidence" value="ECO:0007669"/>
    <property type="project" value="InterPro"/>
</dbReference>
<keyword evidence="5" id="KW-1185">Reference proteome</keyword>
<name>A0A562ZJ40_9BURK</name>
<protein>
    <submittedName>
        <fullName evidence="4">GNAT family N-acetyltransferase</fullName>
    </submittedName>
</protein>
<dbReference type="PROSITE" id="PS51186">
    <property type="entry name" value="GNAT"/>
    <property type="match status" value="1"/>
</dbReference>
<organism evidence="4 5">
    <name type="scientific">Caenimonas sedimenti</name>
    <dbReference type="NCBI Taxonomy" id="2596921"/>
    <lineage>
        <taxon>Bacteria</taxon>
        <taxon>Pseudomonadati</taxon>
        <taxon>Pseudomonadota</taxon>
        <taxon>Betaproteobacteria</taxon>
        <taxon>Burkholderiales</taxon>
        <taxon>Comamonadaceae</taxon>
        <taxon>Caenimonas</taxon>
    </lineage>
</organism>
<keyword evidence="1 4" id="KW-0808">Transferase</keyword>
<dbReference type="PANTHER" id="PTHR43877">
    <property type="entry name" value="AMINOALKYLPHOSPHONATE N-ACETYLTRANSFERASE-RELATED-RELATED"/>
    <property type="match status" value="1"/>
</dbReference>
<dbReference type="OrthoDB" id="9792929at2"/>
<dbReference type="Pfam" id="PF00583">
    <property type="entry name" value="Acetyltransf_1"/>
    <property type="match status" value="1"/>
</dbReference>
<evidence type="ECO:0000313" key="4">
    <source>
        <dbReference type="EMBL" id="TWO68407.1"/>
    </source>
</evidence>
<dbReference type="InterPro" id="IPR016181">
    <property type="entry name" value="Acyl_CoA_acyltransferase"/>
</dbReference>
<reference evidence="4 5" key="1">
    <citation type="submission" date="2019-07" db="EMBL/GenBank/DDBJ databases">
        <title>Caenimonas sedimenti sp. nov., isolated from activated sludge.</title>
        <authorList>
            <person name="Xu J."/>
        </authorList>
    </citation>
    <scope>NUCLEOTIDE SEQUENCE [LARGE SCALE GENOMIC DNA]</scope>
    <source>
        <strain evidence="4 5">HX-9-20</strain>
    </source>
</reference>
<evidence type="ECO:0000256" key="1">
    <source>
        <dbReference type="ARBA" id="ARBA00022679"/>
    </source>
</evidence>
<comment type="caution">
    <text evidence="4">The sequence shown here is derived from an EMBL/GenBank/DDBJ whole genome shotgun (WGS) entry which is preliminary data.</text>
</comment>
<evidence type="ECO:0000256" key="2">
    <source>
        <dbReference type="ARBA" id="ARBA00023315"/>
    </source>
</evidence>
<dbReference type="RefSeq" id="WP_145895322.1">
    <property type="nucleotide sequence ID" value="NZ_VOBQ01000019.1"/>
</dbReference>
<dbReference type="EMBL" id="VOBQ01000019">
    <property type="protein sequence ID" value="TWO68407.1"/>
    <property type="molecule type" value="Genomic_DNA"/>
</dbReference>
<dbReference type="CDD" id="cd04301">
    <property type="entry name" value="NAT_SF"/>
    <property type="match status" value="1"/>
</dbReference>
<gene>
    <name evidence="4" type="ORF">FN976_22500</name>
</gene>
<dbReference type="Gene3D" id="3.40.630.30">
    <property type="match status" value="1"/>
</dbReference>
<dbReference type="Proteomes" id="UP000318199">
    <property type="component" value="Unassembled WGS sequence"/>
</dbReference>
<evidence type="ECO:0000259" key="3">
    <source>
        <dbReference type="PROSITE" id="PS51186"/>
    </source>
</evidence>
<dbReference type="AlphaFoldDB" id="A0A562ZJ40"/>
<dbReference type="SUPFAM" id="SSF55729">
    <property type="entry name" value="Acyl-CoA N-acyltransferases (Nat)"/>
    <property type="match status" value="1"/>
</dbReference>